<feature type="transmembrane region" description="Helical" evidence="1">
    <location>
        <begin position="192"/>
        <end position="221"/>
    </location>
</feature>
<keyword evidence="3" id="KW-1185">Reference proteome</keyword>
<dbReference type="AlphaFoldDB" id="A0A4V1LS53"/>
<organism evidence="2 3">
    <name type="scientific">Veronia nyctiphanis</name>
    <dbReference type="NCBI Taxonomy" id="1278244"/>
    <lineage>
        <taxon>Bacteria</taxon>
        <taxon>Pseudomonadati</taxon>
        <taxon>Pseudomonadota</taxon>
        <taxon>Gammaproteobacteria</taxon>
        <taxon>Vibrionales</taxon>
        <taxon>Vibrionaceae</taxon>
        <taxon>Veronia</taxon>
    </lineage>
</organism>
<dbReference type="InterPro" id="IPR012340">
    <property type="entry name" value="NA-bd_OB-fold"/>
</dbReference>
<dbReference type="EMBL" id="PEIB01000048">
    <property type="protein sequence ID" value="RXJ70498.1"/>
    <property type="molecule type" value="Genomic_DNA"/>
</dbReference>
<keyword evidence="1" id="KW-0472">Membrane</keyword>
<dbReference type="RefSeq" id="WP_129124212.1">
    <property type="nucleotide sequence ID" value="NZ_PEIB01000048.1"/>
</dbReference>
<accession>A0A4V1LS53</accession>
<name>A0A4V1LS53_9GAMM</name>
<evidence type="ECO:0000313" key="3">
    <source>
        <dbReference type="Proteomes" id="UP000290287"/>
    </source>
</evidence>
<gene>
    <name evidence="2" type="ORF">CS022_23050</name>
</gene>
<evidence type="ECO:0000313" key="2">
    <source>
        <dbReference type="EMBL" id="RXJ70498.1"/>
    </source>
</evidence>
<protein>
    <submittedName>
        <fullName evidence="2">Uncharacterized protein</fullName>
    </submittedName>
</protein>
<keyword evidence="1" id="KW-0812">Transmembrane</keyword>
<dbReference type="Proteomes" id="UP000290287">
    <property type="component" value="Unassembled WGS sequence"/>
</dbReference>
<dbReference type="OrthoDB" id="7061041at2"/>
<sequence length="256" mass="28203">MIGIVRSHDVQEKYGYIQCVDKDSSYRFSFEDCTSSLLDIIADGMYVEFSARAVEDGYSAKSVKIANTSAFQLETPSKLLLSKSHLVDGWQILSASQWQVISSSSHSPDDAKELFLSMCQSLGATGVLNVAYRKAVGKNGNYNYTIHQYSGVPVSLFRRSPKGTLGHESLIDVNLVAGEAKSKLKRKTRHSLILKVFFTFLGSLAGFAVGSVIGFLVALFLCLKFIPFNRHDAWLQPIGFVSARNKSDNAKAWNGL</sequence>
<dbReference type="Gene3D" id="2.40.50.140">
    <property type="entry name" value="Nucleic acid-binding proteins"/>
    <property type="match status" value="1"/>
</dbReference>
<keyword evidence="1" id="KW-1133">Transmembrane helix</keyword>
<comment type="caution">
    <text evidence="2">The sequence shown here is derived from an EMBL/GenBank/DDBJ whole genome shotgun (WGS) entry which is preliminary data.</text>
</comment>
<proteinExistence type="predicted"/>
<evidence type="ECO:0000256" key="1">
    <source>
        <dbReference type="SAM" id="Phobius"/>
    </source>
</evidence>
<reference evidence="2 3" key="1">
    <citation type="submission" date="2017-10" db="EMBL/GenBank/DDBJ databases">
        <title>Nyctiphanis sp. nov., isolated from the stomach of the euphausiid Nyctiphanes simplex (Hansen, 1911) in the Gulf of California.</title>
        <authorList>
            <person name="Gomez-Gil B."/>
            <person name="Aguilar-Mendez M."/>
            <person name="Lopez-Cortes A."/>
            <person name="Gomez-Gutierrez J."/>
            <person name="Roque A."/>
            <person name="Lang E."/>
            <person name="Gonzalez-Castillo A."/>
        </authorList>
    </citation>
    <scope>NUCLEOTIDE SEQUENCE [LARGE SCALE GENOMIC DNA]</scope>
    <source>
        <strain evidence="2 3">CAIM 600</strain>
    </source>
</reference>